<protein>
    <submittedName>
        <fullName evidence="4">Crotonase/enoyl-CoA hydratase family protein</fullName>
    </submittedName>
</protein>
<dbReference type="Proteomes" id="UP001494902">
    <property type="component" value="Unassembled WGS sequence"/>
</dbReference>
<evidence type="ECO:0000256" key="1">
    <source>
        <dbReference type="ARBA" id="ARBA00005254"/>
    </source>
</evidence>
<evidence type="ECO:0000256" key="3">
    <source>
        <dbReference type="SAM" id="MobiDB-lite"/>
    </source>
</evidence>
<dbReference type="PANTHER" id="PTHR43802">
    <property type="entry name" value="ENOYL-COA HYDRATASE"/>
    <property type="match status" value="1"/>
</dbReference>
<dbReference type="RefSeq" id="WP_349296605.1">
    <property type="nucleotide sequence ID" value="NZ_JBEDNQ010000001.1"/>
</dbReference>
<sequence>MSAPTTTPVRIEDLGGVRIITIDRPEVRNAIDTATATAIAAAIDELERRDDLVAGVLTGAGGTFCAGMDLKAFLAGERPSVPGRGFAGIVEQPPAKPMIAAVEGAAVAGGFEIALACDLIVAASDAKFGLPEVRRGLVAAGGGLLRLPRRVPRQLATEWALTGAIVPASRAHEVHLVNRLTDPGGALDAALELAGAIARNGPLAVRATKAVLTRADDWSSAEAFERQREITEPVRSSEDAREGAAAFREKRDPVWRNR</sequence>
<dbReference type="EMBL" id="JBEDNQ010000001">
    <property type="protein sequence ID" value="MEQ3549532.1"/>
    <property type="molecule type" value="Genomic_DNA"/>
</dbReference>
<evidence type="ECO:0000313" key="5">
    <source>
        <dbReference type="Proteomes" id="UP001494902"/>
    </source>
</evidence>
<gene>
    <name evidence="4" type="ORF">WIS52_03525</name>
</gene>
<comment type="similarity">
    <text evidence="1 2">Belongs to the enoyl-CoA hydratase/isomerase family.</text>
</comment>
<dbReference type="NCBIfam" id="NF006100">
    <property type="entry name" value="PRK08252.1"/>
    <property type="match status" value="1"/>
</dbReference>
<dbReference type="Pfam" id="PF00378">
    <property type="entry name" value="ECH_1"/>
    <property type="match status" value="1"/>
</dbReference>
<dbReference type="InterPro" id="IPR014748">
    <property type="entry name" value="Enoyl-CoA_hydra_C"/>
</dbReference>
<dbReference type="PANTHER" id="PTHR43802:SF1">
    <property type="entry name" value="IP11341P-RELATED"/>
    <property type="match status" value="1"/>
</dbReference>
<dbReference type="InterPro" id="IPR029045">
    <property type="entry name" value="ClpP/crotonase-like_dom_sf"/>
</dbReference>
<name>A0ABV1K7F4_9PSEU</name>
<dbReference type="Gene3D" id="3.90.226.10">
    <property type="entry name" value="2-enoyl-CoA Hydratase, Chain A, domain 1"/>
    <property type="match status" value="1"/>
</dbReference>
<organism evidence="4 5">
    <name type="scientific">Pseudonocardia nematodicida</name>
    <dbReference type="NCBI Taxonomy" id="1206997"/>
    <lineage>
        <taxon>Bacteria</taxon>
        <taxon>Bacillati</taxon>
        <taxon>Actinomycetota</taxon>
        <taxon>Actinomycetes</taxon>
        <taxon>Pseudonocardiales</taxon>
        <taxon>Pseudonocardiaceae</taxon>
        <taxon>Pseudonocardia</taxon>
    </lineage>
</organism>
<dbReference type="PROSITE" id="PS00166">
    <property type="entry name" value="ENOYL_COA_HYDRATASE"/>
    <property type="match status" value="1"/>
</dbReference>
<dbReference type="InterPro" id="IPR018376">
    <property type="entry name" value="Enoyl-CoA_hyd/isom_CS"/>
</dbReference>
<comment type="caution">
    <text evidence="4">The sequence shown here is derived from an EMBL/GenBank/DDBJ whole genome shotgun (WGS) entry which is preliminary data.</text>
</comment>
<reference evidence="4 5" key="1">
    <citation type="submission" date="2024-03" db="EMBL/GenBank/DDBJ databases">
        <title>Draft genome sequence of Pseudonocardia nematodicida JCM 31783.</title>
        <authorList>
            <person name="Butdee W."/>
            <person name="Duangmal K."/>
        </authorList>
    </citation>
    <scope>NUCLEOTIDE SEQUENCE [LARGE SCALE GENOMIC DNA]</scope>
    <source>
        <strain evidence="4 5">JCM 31783</strain>
    </source>
</reference>
<feature type="region of interest" description="Disordered" evidence="3">
    <location>
        <begin position="222"/>
        <end position="258"/>
    </location>
</feature>
<evidence type="ECO:0000313" key="4">
    <source>
        <dbReference type="EMBL" id="MEQ3549532.1"/>
    </source>
</evidence>
<feature type="compositionally biased region" description="Basic and acidic residues" evidence="3">
    <location>
        <begin position="223"/>
        <end position="258"/>
    </location>
</feature>
<dbReference type="CDD" id="cd06558">
    <property type="entry name" value="crotonase-like"/>
    <property type="match status" value="1"/>
</dbReference>
<dbReference type="Gene3D" id="1.10.12.10">
    <property type="entry name" value="Lyase 2-enoyl-coa Hydratase, Chain A, domain 2"/>
    <property type="match status" value="1"/>
</dbReference>
<dbReference type="InterPro" id="IPR001753">
    <property type="entry name" value="Enoyl-CoA_hydra/iso"/>
</dbReference>
<evidence type="ECO:0000256" key="2">
    <source>
        <dbReference type="RuleBase" id="RU003707"/>
    </source>
</evidence>
<proteinExistence type="inferred from homology"/>
<accession>A0ABV1K7F4</accession>
<keyword evidence="5" id="KW-1185">Reference proteome</keyword>
<dbReference type="SUPFAM" id="SSF52096">
    <property type="entry name" value="ClpP/crotonase"/>
    <property type="match status" value="1"/>
</dbReference>